<feature type="transmembrane region" description="Helical" evidence="7">
    <location>
        <begin position="312"/>
        <end position="332"/>
    </location>
</feature>
<feature type="transmembrane region" description="Helical" evidence="7">
    <location>
        <begin position="20"/>
        <end position="43"/>
    </location>
</feature>
<dbReference type="NCBIfam" id="TIGR00711">
    <property type="entry name" value="efflux_EmrB"/>
    <property type="match status" value="1"/>
</dbReference>
<evidence type="ECO:0000256" key="4">
    <source>
        <dbReference type="ARBA" id="ARBA00022692"/>
    </source>
</evidence>
<sequence>MTNDVSPGSHDHHHERRRWIALLVLCMGVLMIVLDTTIVNVALPSIKTDLKFTDTALAWVVNAYMLTYGGFLLLGGRLGDLYGHRRFFLLGIALFTLASLACGLSQTQGFLVASRAVQGLGGAVVTAVALSLIMDLFTEAADRAKAMGIYGFVCAGGGSLGAMLGGVLTSTLTWHWVFLVNLPIGIAVIVFAPKLLPATRGASDTRHLDVSGAVTVTAALMLAVYAIVNGNELGWTSARTLGELAVAAVLLALFFVIEARVRKPLMPLRLFVRRNIAVSNTVGVLWAAAMFAWFFLSALYMQLVLGYGPLEVGLAFLPANLIMALFSLGISARLVMRFGIRKPLAAGLALAALGLLLFARAPLDGHYVIDIMPGMILLGLGAGIALNPVLLAAMNDVEPSESGLASGLVNTAFMMGGALGLAVLASLAAAQTGMALADGAGRGAALLVGYRAAFLAGACFAALGAVLGATLLRPRDVAASEAAMSTH</sequence>
<keyword evidence="6 7" id="KW-0472">Membrane</keyword>
<dbReference type="STRING" id="500610.SAMN02799615_04254"/>
<dbReference type="PRINTS" id="PR01036">
    <property type="entry name" value="TCRTETB"/>
</dbReference>
<dbReference type="Pfam" id="PF07690">
    <property type="entry name" value="MFS_1"/>
    <property type="match status" value="1"/>
</dbReference>
<evidence type="ECO:0000256" key="7">
    <source>
        <dbReference type="SAM" id="Phobius"/>
    </source>
</evidence>
<dbReference type="PANTHER" id="PTHR42718:SF46">
    <property type="entry name" value="BLR6921 PROTEIN"/>
    <property type="match status" value="1"/>
</dbReference>
<dbReference type="SUPFAM" id="SSF103473">
    <property type="entry name" value="MFS general substrate transporter"/>
    <property type="match status" value="1"/>
</dbReference>
<dbReference type="GO" id="GO:0022857">
    <property type="term" value="F:transmembrane transporter activity"/>
    <property type="evidence" value="ECO:0007669"/>
    <property type="project" value="InterPro"/>
</dbReference>
<feature type="transmembrane region" description="Helical" evidence="7">
    <location>
        <begin position="119"/>
        <end position="137"/>
    </location>
</feature>
<evidence type="ECO:0000256" key="2">
    <source>
        <dbReference type="ARBA" id="ARBA00022448"/>
    </source>
</evidence>
<dbReference type="RefSeq" id="WP_026636840.1">
    <property type="nucleotide sequence ID" value="NZ_FONH01000032.1"/>
</dbReference>
<dbReference type="InterPro" id="IPR020846">
    <property type="entry name" value="MFS_dom"/>
</dbReference>
<evidence type="ECO:0000256" key="6">
    <source>
        <dbReference type="ARBA" id="ARBA00023136"/>
    </source>
</evidence>
<accession>A0A1I2JT89</accession>
<protein>
    <submittedName>
        <fullName evidence="9">Drug resistance transporter, EmrB/QacA subfamily</fullName>
    </submittedName>
</protein>
<reference evidence="10" key="1">
    <citation type="submission" date="2016-10" db="EMBL/GenBank/DDBJ databases">
        <authorList>
            <person name="Varghese N."/>
            <person name="Submissions S."/>
        </authorList>
    </citation>
    <scope>NUCLEOTIDE SEQUENCE [LARGE SCALE GENOMIC DNA]</scope>
    <source>
        <strain evidence="10">UNC178MFTsu3.1</strain>
    </source>
</reference>
<feature type="transmembrane region" description="Helical" evidence="7">
    <location>
        <begin position="55"/>
        <end position="75"/>
    </location>
</feature>
<dbReference type="Gene3D" id="1.20.1250.20">
    <property type="entry name" value="MFS general substrate transporter like domains"/>
    <property type="match status" value="1"/>
</dbReference>
<feature type="transmembrane region" description="Helical" evidence="7">
    <location>
        <begin position="375"/>
        <end position="395"/>
    </location>
</feature>
<feature type="transmembrane region" description="Helical" evidence="7">
    <location>
        <begin position="344"/>
        <end position="363"/>
    </location>
</feature>
<comment type="subcellular location">
    <subcellularLocation>
        <location evidence="1">Cell membrane</location>
        <topology evidence="1">Multi-pass membrane protein</topology>
    </subcellularLocation>
</comment>
<feature type="domain" description="Major facilitator superfamily (MFS) profile" evidence="8">
    <location>
        <begin position="21"/>
        <end position="476"/>
    </location>
</feature>
<keyword evidence="2" id="KW-0813">Transport</keyword>
<dbReference type="PROSITE" id="PS50850">
    <property type="entry name" value="MFS"/>
    <property type="match status" value="1"/>
</dbReference>
<organism evidence="9 10">
    <name type="scientific">Dyella marensis</name>
    <dbReference type="NCBI Taxonomy" id="500610"/>
    <lineage>
        <taxon>Bacteria</taxon>
        <taxon>Pseudomonadati</taxon>
        <taxon>Pseudomonadota</taxon>
        <taxon>Gammaproteobacteria</taxon>
        <taxon>Lysobacterales</taxon>
        <taxon>Rhodanobacteraceae</taxon>
        <taxon>Dyella</taxon>
    </lineage>
</organism>
<evidence type="ECO:0000259" key="8">
    <source>
        <dbReference type="PROSITE" id="PS50850"/>
    </source>
</evidence>
<dbReference type="EMBL" id="FONH01000032">
    <property type="protein sequence ID" value="SFF58045.1"/>
    <property type="molecule type" value="Genomic_DNA"/>
</dbReference>
<feature type="transmembrane region" description="Helical" evidence="7">
    <location>
        <begin position="174"/>
        <end position="196"/>
    </location>
</feature>
<gene>
    <name evidence="9" type="ORF">SAMN02799615_04254</name>
</gene>
<evidence type="ECO:0000256" key="1">
    <source>
        <dbReference type="ARBA" id="ARBA00004651"/>
    </source>
</evidence>
<dbReference type="Gene3D" id="1.20.1720.10">
    <property type="entry name" value="Multidrug resistance protein D"/>
    <property type="match status" value="1"/>
</dbReference>
<feature type="transmembrane region" description="Helical" evidence="7">
    <location>
        <begin position="208"/>
        <end position="228"/>
    </location>
</feature>
<evidence type="ECO:0000256" key="5">
    <source>
        <dbReference type="ARBA" id="ARBA00022989"/>
    </source>
</evidence>
<dbReference type="AlphaFoldDB" id="A0A1I2JT89"/>
<name>A0A1I2JT89_9GAMM</name>
<feature type="transmembrane region" description="Helical" evidence="7">
    <location>
        <begin position="277"/>
        <end position="300"/>
    </location>
</feature>
<feature type="transmembrane region" description="Helical" evidence="7">
    <location>
        <begin position="149"/>
        <end position="168"/>
    </location>
</feature>
<keyword evidence="4 7" id="KW-0812">Transmembrane</keyword>
<keyword evidence="5 7" id="KW-1133">Transmembrane helix</keyword>
<evidence type="ECO:0000313" key="10">
    <source>
        <dbReference type="Proteomes" id="UP000199477"/>
    </source>
</evidence>
<dbReference type="InterPro" id="IPR036259">
    <property type="entry name" value="MFS_trans_sf"/>
</dbReference>
<feature type="transmembrane region" description="Helical" evidence="7">
    <location>
        <begin position="240"/>
        <end position="257"/>
    </location>
</feature>
<evidence type="ECO:0000313" key="9">
    <source>
        <dbReference type="EMBL" id="SFF58045.1"/>
    </source>
</evidence>
<dbReference type="Proteomes" id="UP000199477">
    <property type="component" value="Unassembled WGS sequence"/>
</dbReference>
<proteinExistence type="predicted"/>
<dbReference type="InterPro" id="IPR004638">
    <property type="entry name" value="EmrB-like"/>
</dbReference>
<dbReference type="PANTHER" id="PTHR42718">
    <property type="entry name" value="MAJOR FACILITATOR SUPERFAMILY MULTIDRUG TRANSPORTER MFSC"/>
    <property type="match status" value="1"/>
</dbReference>
<evidence type="ECO:0000256" key="3">
    <source>
        <dbReference type="ARBA" id="ARBA00022475"/>
    </source>
</evidence>
<dbReference type="InterPro" id="IPR011701">
    <property type="entry name" value="MFS"/>
</dbReference>
<keyword evidence="3" id="KW-1003">Cell membrane</keyword>
<feature type="transmembrane region" description="Helical" evidence="7">
    <location>
        <begin position="87"/>
        <end position="107"/>
    </location>
</feature>
<dbReference type="CDD" id="cd17321">
    <property type="entry name" value="MFS_MMR_MDR_like"/>
    <property type="match status" value="1"/>
</dbReference>
<feature type="transmembrane region" description="Helical" evidence="7">
    <location>
        <begin position="450"/>
        <end position="472"/>
    </location>
</feature>
<keyword evidence="10" id="KW-1185">Reference proteome</keyword>
<feature type="transmembrane region" description="Helical" evidence="7">
    <location>
        <begin position="407"/>
        <end position="430"/>
    </location>
</feature>
<dbReference type="GO" id="GO:0005886">
    <property type="term" value="C:plasma membrane"/>
    <property type="evidence" value="ECO:0007669"/>
    <property type="project" value="UniProtKB-SubCell"/>
</dbReference>